<feature type="binding site" evidence="10">
    <location>
        <begin position="112"/>
        <end position="115"/>
    </location>
    <ligand>
        <name>GTP</name>
        <dbReference type="ChEBI" id="CHEBI:37565"/>
    </ligand>
</feature>
<keyword evidence="2 10" id="KW-0690">Ribosome biogenesis</keyword>
<dbReference type="InterPro" id="IPR012340">
    <property type="entry name" value="NA-bd_OB-fold"/>
</dbReference>
<dbReference type="AlphaFoldDB" id="A0A1Z5HPG5"/>
<comment type="caution">
    <text evidence="13">The sequence shown here is derived from an EMBL/GenBank/DDBJ whole genome shotgun (WGS) entry which is preliminary data.</text>
</comment>
<dbReference type="GO" id="GO:0003924">
    <property type="term" value="F:GTPase activity"/>
    <property type="evidence" value="ECO:0007669"/>
    <property type="project" value="UniProtKB-UniRule"/>
</dbReference>
<dbReference type="InterPro" id="IPR004881">
    <property type="entry name" value="Ribosome_biogen_GTPase_RsgA"/>
</dbReference>
<protein>
    <recommendedName>
        <fullName evidence="10">Small ribosomal subunit biogenesis GTPase RsgA</fullName>
        <ecNumber evidence="10">3.6.1.-</ecNumber>
    </recommendedName>
</protein>
<dbReference type="GO" id="GO:0046872">
    <property type="term" value="F:metal ion binding"/>
    <property type="evidence" value="ECO:0007669"/>
    <property type="project" value="UniProtKB-KW"/>
</dbReference>
<comment type="subcellular location">
    <subcellularLocation>
        <location evidence="10">Cytoplasm</location>
    </subcellularLocation>
</comment>
<dbReference type="PROSITE" id="PS51721">
    <property type="entry name" value="G_CP"/>
    <property type="match status" value="1"/>
</dbReference>
<keyword evidence="8 10" id="KW-0694">RNA-binding</keyword>
<evidence type="ECO:0000313" key="14">
    <source>
        <dbReference type="Proteomes" id="UP000197032"/>
    </source>
</evidence>
<feature type="binding site" evidence="10">
    <location>
        <position position="249"/>
    </location>
    <ligand>
        <name>Zn(2+)</name>
        <dbReference type="ChEBI" id="CHEBI:29105"/>
    </ligand>
</feature>
<evidence type="ECO:0000256" key="5">
    <source>
        <dbReference type="ARBA" id="ARBA00022741"/>
    </source>
</evidence>
<dbReference type="PANTHER" id="PTHR32120">
    <property type="entry name" value="SMALL RIBOSOMAL SUBUNIT BIOGENESIS GTPASE RSGA"/>
    <property type="match status" value="1"/>
</dbReference>
<dbReference type="EC" id="3.6.1.-" evidence="10"/>
<dbReference type="InterPro" id="IPR027417">
    <property type="entry name" value="P-loop_NTPase"/>
</dbReference>
<dbReference type="Gene3D" id="1.10.40.50">
    <property type="entry name" value="Probable gtpase engc, domain 3"/>
    <property type="match status" value="1"/>
</dbReference>
<keyword evidence="3 10" id="KW-0479">Metal-binding</keyword>
<dbReference type="RefSeq" id="WP_088552953.1">
    <property type="nucleotide sequence ID" value="NZ_BDGJ01000017.1"/>
</dbReference>
<gene>
    <name evidence="10" type="primary">rsgA</name>
    <name evidence="13" type="ORF">KKC1_05810</name>
</gene>
<sequence length="288" mass="32338">MQEGIVIKRYGGFYYVKTGSTVRECKLRGRFRRHKKEVIAGDRVKITVLNDRQGVIEEVLPRETELIRPPVANVEQAVIVMALTQPEPDLVLLDRLLILAEAASVTPLICFNKSDLTQERSVAELYAHIGYRVIVSSVKTGEGLDQLKKALKDTISVFAGPSGVGKSSLLNAVEPGLSLKTGQISRKAQRGRHTTRHVELLELSFGGLVADTPGFSRLNLPNIRREEFATFFPEMDKMLGQCRFSVCLHYKEPDCAVKEAVSKGTIDAGRYSRYRQFLEEIIENERKY</sequence>
<evidence type="ECO:0000259" key="12">
    <source>
        <dbReference type="PROSITE" id="PS51721"/>
    </source>
</evidence>
<dbReference type="Proteomes" id="UP000197032">
    <property type="component" value="Unassembled WGS sequence"/>
</dbReference>
<evidence type="ECO:0000256" key="10">
    <source>
        <dbReference type="HAMAP-Rule" id="MF_01820"/>
    </source>
</evidence>
<evidence type="ECO:0000256" key="2">
    <source>
        <dbReference type="ARBA" id="ARBA00022517"/>
    </source>
</evidence>
<dbReference type="SUPFAM" id="SSF50249">
    <property type="entry name" value="Nucleic acid-binding proteins"/>
    <property type="match status" value="1"/>
</dbReference>
<comment type="similarity">
    <text evidence="10">Belongs to the TRAFAC class YlqF/YawG GTPase family. RsgA subfamily.</text>
</comment>
<evidence type="ECO:0000256" key="6">
    <source>
        <dbReference type="ARBA" id="ARBA00022801"/>
    </source>
</evidence>
<dbReference type="GO" id="GO:0042274">
    <property type="term" value="P:ribosomal small subunit biogenesis"/>
    <property type="evidence" value="ECO:0007669"/>
    <property type="project" value="UniProtKB-UniRule"/>
</dbReference>
<dbReference type="Gene3D" id="2.40.50.140">
    <property type="entry name" value="Nucleic acid-binding proteins"/>
    <property type="match status" value="1"/>
</dbReference>
<evidence type="ECO:0000256" key="9">
    <source>
        <dbReference type="ARBA" id="ARBA00023134"/>
    </source>
</evidence>
<dbReference type="CDD" id="cd04466">
    <property type="entry name" value="S1_YloQ_GTPase"/>
    <property type="match status" value="1"/>
</dbReference>
<name>A0A1Z5HPG5_9FIRM</name>
<keyword evidence="7 10" id="KW-0862">Zinc</keyword>
<comment type="subunit">
    <text evidence="10">Monomer. Associates with 30S ribosomal subunit, binds 16S rRNA.</text>
</comment>
<dbReference type="Pfam" id="PF03193">
    <property type="entry name" value="RsgA_GTPase"/>
    <property type="match status" value="1"/>
</dbReference>
<organism evidence="13 14">
    <name type="scientific">Calderihabitans maritimus</name>
    <dbReference type="NCBI Taxonomy" id="1246530"/>
    <lineage>
        <taxon>Bacteria</taxon>
        <taxon>Bacillati</taxon>
        <taxon>Bacillota</taxon>
        <taxon>Clostridia</taxon>
        <taxon>Neomoorellales</taxon>
        <taxon>Calderihabitantaceae</taxon>
        <taxon>Calderihabitans</taxon>
    </lineage>
</organism>
<dbReference type="GO" id="GO:0005525">
    <property type="term" value="F:GTP binding"/>
    <property type="evidence" value="ECO:0007669"/>
    <property type="project" value="UniProtKB-UniRule"/>
</dbReference>
<dbReference type="PANTHER" id="PTHR32120:SF11">
    <property type="entry name" value="SMALL RIBOSOMAL SUBUNIT BIOGENESIS GTPASE RSGA 1, MITOCHONDRIAL-RELATED"/>
    <property type="match status" value="1"/>
</dbReference>
<comment type="cofactor">
    <cofactor evidence="10">
        <name>Zn(2+)</name>
        <dbReference type="ChEBI" id="CHEBI:29105"/>
    </cofactor>
    <text evidence="10">Binds 1 zinc ion per subunit.</text>
</comment>
<feature type="binding site" evidence="10">
    <location>
        <position position="242"/>
    </location>
    <ligand>
        <name>Zn(2+)</name>
        <dbReference type="ChEBI" id="CHEBI:29105"/>
    </ligand>
</feature>
<keyword evidence="5 10" id="KW-0547">Nucleotide-binding</keyword>
<dbReference type="InterPro" id="IPR031944">
    <property type="entry name" value="RsgA_N"/>
</dbReference>
<dbReference type="Gene3D" id="3.40.50.300">
    <property type="entry name" value="P-loop containing nucleotide triphosphate hydrolases"/>
    <property type="match status" value="1"/>
</dbReference>
<comment type="function">
    <text evidence="10">One of several proteins that assist in the late maturation steps of the functional core of the 30S ribosomal subunit. Helps release RbfA from mature subunits. May play a role in the assembly of ribosomal proteins into the subunit. Circularly permuted GTPase that catalyzes slow GTP hydrolysis, GTPase activity is stimulated by the 30S ribosomal subunit.</text>
</comment>
<evidence type="ECO:0000256" key="8">
    <source>
        <dbReference type="ARBA" id="ARBA00022884"/>
    </source>
</evidence>
<dbReference type="CDD" id="cd01854">
    <property type="entry name" value="YjeQ_EngC"/>
    <property type="match status" value="1"/>
</dbReference>
<dbReference type="GO" id="GO:0005737">
    <property type="term" value="C:cytoplasm"/>
    <property type="evidence" value="ECO:0007669"/>
    <property type="project" value="UniProtKB-SubCell"/>
</dbReference>
<proteinExistence type="inferred from homology"/>
<dbReference type="GO" id="GO:0019843">
    <property type="term" value="F:rRNA binding"/>
    <property type="evidence" value="ECO:0007669"/>
    <property type="project" value="UniProtKB-KW"/>
</dbReference>
<evidence type="ECO:0000256" key="4">
    <source>
        <dbReference type="ARBA" id="ARBA00022730"/>
    </source>
</evidence>
<dbReference type="InterPro" id="IPR010914">
    <property type="entry name" value="RsgA_GTPase_dom"/>
</dbReference>
<reference evidence="14" key="1">
    <citation type="journal article" date="2017" name="Appl. Environ. Microbiol.">
        <title>Genomic analysis of Calderihabitans maritimus KKC1, a thermophilic hydrogenogenic carboxydotrophic bacterium isolated from marine sediment.</title>
        <authorList>
            <person name="Omae K."/>
            <person name="Yoneda Y."/>
            <person name="Fukuyama Y."/>
            <person name="Yoshida T."/>
            <person name="Sako Y."/>
        </authorList>
    </citation>
    <scope>NUCLEOTIDE SEQUENCE [LARGE SCALE GENOMIC DNA]</scope>
    <source>
        <strain evidence="14">KKC1</strain>
    </source>
</reference>
<keyword evidence="4 10" id="KW-0699">rRNA-binding</keyword>
<dbReference type="PROSITE" id="PS50936">
    <property type="entry name" value="ENGC_GTPASE"/>
    <property type="match status" value="1"/>
</dbReference>
<evidence type="ECO:0000259" key="11">
    <source>
        <dbReference type="PROSITE" id="PS50936"/>
    </source>
</evidence>
<feature type="binding site" evidence="10">
    <location>
        <position position="255"/>
    </location>
    <ligand>
        <name>Zn(2+)</name>
        <dbReference type="ChEBI" id="CHEBI:29105"/>
    </ligand>
</feature>
<keyword evidence="1 10" id="KW-0963">Cytoplasm</keyword>
<dbReference type="HAMAP" id="MF_01820">
    <property type="entry name" value="GTPase_RsgA"/>
    <property type="match status" value="1"/>
</dbReference>
<evidence type="ECO:0000313" key="13">
    <source>
        <dbReference type="EMBL" id="GAW91419.1"/>
    </source>
</evidence>
<feature type="domain" description="CP-type G" evidence="12">
    <location>
        <begin position="63"/>
        <end position="218"/>
    </location>
</feature>
<evidence type="ECO:0000256" key="1">
    <source>
        <dbReference type="ARBA" id="ARBA00022490"/>
    </source>
</evidence>
<feature type="domain" description="EngC GTPase" evidence="11">
    <location>
        <begin position="72"/>
        <end position="216"/>
    </location>
</feature>
<feature type="binding site" evidence="10">
    <location>
        <begin position="160"/>
        <end position="168"/>
    </location>
    <ligand>
        <name>GTP</name>
        <dbReference type="ChEBI" id="CHEBI:37565"/>
    </ligand>
</feature>
<dbReference type="Pfam" id="PF16745">
    <property type="entry name" value="RsgA_N"/>
    <property type="match status" value="1"/>
</dbReference>
<dbReference type="SUPFAM" id="SSF52540">
    <property type="entry name" value="P-loop containing nucleoside triphosphate hydrolases"/>
    <property type="match status" value="1"/>
</dbReference>
<dbReference type="EMBL" id="BDGJ01000017">
    <property type="protein sequence ID" value="GAW91419.1"/>
    <property type="molecule type" value="Genomic_DNA"/>
</dbReference>
<keyword evidence="6 10" id="KW-0378">Hydrolase</keyword>
<evidence type="ECO:0000256" key="7">
    <source>
        <dbReference type="ARBA" id="ARBA00022833"/>
    </source>
</evidence>
<keyword evidence="9 10" id="KW-0342">GTP-binding</keyword>
<feature type="binding site" evidence="10">
    <location>
        <position position="247"/>
    </location>
    <ligand>
        <name>Zn(2+)</name>
        <dbReference type="ChEBI" id="CHEBI:29105"/>
    </ligand>
</feature>
<accession>A0A1Z5HPG5</accession>
<dbReference type="NCBIfam" id="TIGR00157">
    <property type="entry name" value="ribosome small subunit-dependent GTPase A"/>
    <property type="match status" value="1"/>
</dbReference>
<dbReference type="OrthoDB" id="9809485at2"/>
<keyword evidence="14" id="KW-1185">Reference proteome</keyword>
<dbReference type="InterPro" id="IPR030378">
    <property type="entry name" value="G_CP_dom"/>
</dbReference>
<evidence type="ECO:0000256" key="3">
    <source>
        <dbReference type="ARBA" id="ARBA00022723"/>
    </source>
</evidence>